<keyword evidence="3" id="KW-0479">Metal-binding</keyword>
<accession>A0A4P6M0W1</accession>
<dbReference type="PANTHER" id="PTHR42859">
    <property type="entry name" value="OXIDOREDUCTASE"/>
    <property type="match status" value="1"/>
</dbReference>
<dbReference type="PROSITE" id="PS00198">
    <property type="entry name" value="4FE4S_FER_1"/>
    <property type="match status" value="1"/>
</dbReference>
<evidence type="ECO:0000313" key="8">
    <source>
        <dbReference type="EMBL" id="QBE97942.1"/>
    </source>
</evidence>
<evidence type="ECO:0000256" key="3">
    <source>
        <dbReference type="ARBA" id="ARBA00022723"/>
    </source>
</evidence>
<dbReference type="InterPro" id="IPR050294">
    <property type="entry name" value="RnfB_subfamily"/>
</dbReference>
<evidence type="ECO:0000256" key="2">
    <source>
        <dbReference type="ARBA" id="ARBA00022485"/>
    </source>
</evidence>
<organism evidence="8 9">
    <name type="scientific">Blautia producta</name>
    <dbReference type="NCBI Taxonomy" id="33035"/>
    <lineage>
        <taxon>Bacteria</taxon>
        <taxon>Bacillati</taxon>
        <taxon>Bacillota</taxon>
        <taxon>Clostridia</taxon>
        <taxon>Lachnospirales</taxon>
        <taxon>Lachnospiraceae</taxon>
        <taxon>Blautia</taxon>
    </lineage>
</organism>
<keyword evidence="2" id="KW-0004">4Fe-4S</keyword>
<evidence type="ECO:0000256" key="4">
    <source>
        <dbReference type="ARBA" id="ARBA00022982"/>
    </source>
</evidence>
<dbReference type="KEGG" id="bpro:PMF13cell1_03505"/>
<dbReference type="GO" id="GO:0051539">
    <property type="term" value="F:4 iron, 4 sulfur cluster binding"/>
    <property type="evidence" value="ECO:0007669"/>
    <property type="project" value="UniProtKB-KW"/>
</dbReference>
<dbReference type="PROSITE" id="PS51379">
    <property type="entry name" value="4FE4S_FER_2"/>
    <property type="match status" value="3"/>
</dbReference>
<dbReference type="Proteomes" id="UP000289794">
    <property type="component" value="Chromosome"/>
</dbReference>
<dbReference type="Pfam" id="PF13247">
    <property type="entry name" value="Fer4_11"/>
    <property type="match status" value="1"/>
</dbReference>
<evidence type="ECO:0000259" key="7">
    <source>
        <dbReference type="PROSITE" id="PS51379"/>
    </source>
</evidence>
<dbReference type="CDD" id="cd10550">
    <property type="entry name" value="DMSOR_beta_like"/>
    <property type="match status" value="1"/>
</dbReference>
<keyword evidence="4" id="KW-0249">Electron transport</keyword>
<protein>
    <submittedName>
        <fullName evidence="8">Putative ferredoxin-like protein YdhY</fullName>
    </submittedName>
</protein>
<proteinExistence type="predicted"/>
<sequence>MPKEKKLMQEKIPLSKGVIHVNERLCGACKVCMFACSLANDGAAALDLARIQVNSDDIDEFDTFAEPCLQCVDPQCMRHCPVGAIYADETTGARVINQEICIGCKLCIKHCPYELPRIRFDAVKKKATKCNLCNGDPQCVKLCPTGALTYVTDPQGVQTGYGAEKEVSKG</sequence>
<dbReference type="PANTHER" id="PTHR42859:SF10">
    <property type="entry name" value="DIMETHYLSULFOXIDE REDUCTASE CHAIN B"/>
    <property type="match status" value="1"/>
</dbReference>
<evidence type="ECO:0000256" key="5">
    <source>
        <dbReference type="ARBA" id="ARBA00023004"/>
    </source>
</evidence>
<dbReference type="AlphaFoldDB" id="A0A4P6M0W1"/>
<dbReference type="RefSeq" id="WP_130181543.1">
    <property type="nucleotide sequence ID" value="NZ_CP035945.1"/>
</dbReference>
<feature type="domain" description="4Fe-4S ferredoxin-type" evidence="7">
    <location>
        <begin position="57"/>
        <end position="90"/>
    </location>
</feature>
<dbReference type="InterPro" id="IPR017896">
    <property type="entry name" value="4Fe4S_Fe-S-bd"/>
</dbReference>
<feature type="domain" description="4Fe-4S ferredoxin-type" evidence="7">
    <location>
        <begin position="92"/>
        <end position="121"/>
    </location>
</feature>
<evidence type="ECO:0000313" key="9">
    <source>
        <dbReference type="Proteomes" id="UP000289794"/>
    </source>
</evidence>
<reference evidence="8 9" key="1">
    <citation type="submission" date="2019-01" db="EMBL/GenBank/DDBJ databases">
        <title>PMF-metabolizing Aryl O-demethylase.</title>
        <authorList>
            <person name="Kim M."/>
        </authorList>
    </citation>
    <scope>NUCLEOTIDE SEQUENCE [LARGE SCALE GENOMIC DNA]</scope>
    <source>
        <strain evidence="8 9">PMF1</strain>
    </source>
</reference>
<feature type="domain" description="4Fe-4S ferredoxin-type" evidence="7">
    <location>
        <begin position="122"/>
        <end position="153"/>
    </location>
</feature>
<dbReference type="GO" id="GO:0046872">
    <property type="term" value="F:metal ion binding"/>
    <property type="evidence" value="ECO:0007669"/>
    <property type="project" value="UniProtKB-KW"/>
</dbReference>
<keyword evidence="5" id="KW-0408">Iron</keyword>
<evidence type="ECO:0000256" key="6">
    <source>
        <dbReference type="ARBA" id="ARBA00023014"/>
    </source>
</evidence>
<evidence type="ECO:0000256" key="1">
    <source>
        <dbReference type="ARBA" id="ARBA00022448"/>
    </source>
</evidence>
<keyword evidence="6" id="KW-0411">Iron-sulfur</keyword>
<gene>
    <name evidence="8" type="primary">ydhY_2</name>
    <name evidence="8" type="ORF">PMF13cell1_03505</name>
</gene>
<dbReference type="Gene3D" id="3.30.70.20">
    <property type="match status" value="2"/>
</dbReference>
<dbReference type="EMBL" id="CP035945">
    <property type="protein sequence ID" value="QBE97942.1"/>
    <property type="molecule type" value="Genomic_DNA"/>
</dbReference>
<name>A0A4P6M0W1_9FIRM</name>
<dbReference type="InterPro" id="IPR017900">
    <property type="entry name" value="4Fe4S_Fe_S_CS"/>
</dbReference>
<dbReference type="SUPFAM" id="SSF54862">
    <property type="entry name" value="4Fe-4S ferredoxins"/>
    <property type="match status" value="1"/>
</dbReference>
<keyword evidence="1" id="KW-0813">Transport</keyword>